<keyword evidence="2" id="KW-1185">Reference proteome</keyword>
<dbReference type="AlphaFoldDB" id="A0A9X7J340"/>
<name>A0A9X7J340_9FIRM</name>
<proteinExistence type="predicted"/>
<dbReference type="EMBL" id="PVXL01000049">
    <property type="protein sequence ID" value="PRR71850.1"/>
    <property type="molecule type" value="Genomic_DNA"/>
</dbReference>
<accession>A0A9X7J340</accession>
<reference evidence="1 2" key="1">
    <citation type="submission" date="2018-03" db="EMBL/GenBank/DDBJ databases">
        <title>Genome sequence of Moorella stamsii DSM 26217.</title>
        <authorList>
            <person name="Poehlein A."/>
            <person name="Daniel R."/>
        </authorList>
    </citation>
    <scope>NUCLEOTIDE SEQUENCE [LARGE SCALE GENOMIC DNA]</scope>
    <source>
        <strain evidence="2">DSM 26217</strain>
    </source>
</reference>
<protein>
    <submittedName>
        <fullName evidence="1">Uncharacterized protein</fullName>
    </submittedName>
</protein>
<comment type="caution">
    <text evidence="1">The sequence shown here is derived from an EMBL/GenBank/DDBJ whole genome shotgun (WGS) entry which is preliminary data.</text>
</comment>
<evidence type="ECO:0000313" key="2">
    <source>
        <dbReference type="Proteomes" id="UP000239430"/>
    </source>
</evidence>
<evidence type="ECO:0000313" key="1">
    <source>
        <dbReference type="EMBL" id="PRR71850.1"/>
    </source>
</evidence>
<gene>
    <name evidence="1" type="ORF">MOST_21760</name>
</gene>
<organism evidence="1 2">
    <name type="scientific">Neomoorella stamsii</name>
    <dbReference type="NCBI Taxonomy" id="1266720"/>
    <lineage>
        <taxon>Bacteria</taxon>
        <taxon>Bacillati</taxon>
        <taxon>Bacillota</taxon>
        <taxon>Clostridia</taxon>
        <taxon>Neomoorellales</taxon>
        <taxon>Neomoorellaceae</taxon>
        <taxon>Neomoorella</taxon>
    </lineage>
</organism>
<sequence length="40" mass="4895">MFINQKNRNPEALKIKASESNHKYIVYLREKYCTAWFVFI</sequence>
<dbReference type="Proteomes" id="UP000239430">
    <property type="component" value="Unassembled WGS sequence"/>
</dbReference>